<dbReference type="FunFam" id="3.80.10.10:FF:001360">
    <property type="entry name" value="Uncharacterized protein"/>
    <property type="match status" value="1"/>
</dbReference>
<feature type="signal peptide" evidence="4">
    <location>
        <begin position="1"/>
        <end position="17"/>
    </location>
</feature>
<comment type="caution">
    <text evidence="5">The sequence shown here is derived from an EMBL/GenBank/DDBJ whole genome shotgun (WGS) entry which is preliminary data.</text>
</comment>
<keyword evidence="1" id="KW-0433">Leucine-rich repeat</keyword>
<name>A0A8S3QRH2_MYTED</name>
<dbReference type="PROSITE" id="PS51450">
    <property type="entry name" value="LRR"/>
    <property type="match status" value="3"/>
</dbReference>
<dbReference type="AlphaFoldDB" id="A0A8S3QRH2"/>
<dbReference type="PANTHER" id="PTHR24373:SF398">
    <property type="entry name" value="LEUCINE-RICH REPEAT-CONTAINING G-PROTEIN COUPLED RECEPTOR 6"/>
    <property type="match status" value="1"/>
</dbReference>
<dbReference type="SMART" id="SM00369">
    <property type="entry name" value="LRR_TYP"/>
    <property type="match status" value="16"/>
</dbReference>
<dbReference type="GO" id="GO:0005615">
    <property type="term" value="C:extracellular space"/>
    <property type="evidence" value="ECO:0007669"/>
    <property type="project" value="TreeGrafter"/>
</dbReference>
<keyword evidence="6" id="KW-1185">Reference proteome</keyword>
<dbReference type="Pfam" id="PF13855">
    <property type="entry name" value="LRR_8"/>
    <property type="match status" value="6"/>
</dbReference>
<dbReference type="Pfam" id="PF13306">
    <property type="entry name" value="LRR_5"/>
    <property type="match status" value="1"/>
</dbReference>
<evidence type="ECO:0000256" key="3">
    <source>
        <dbReference type="ARBA" id="ARBA00022737"/>
    </source>
</evidence>
<evidence type="ECO:0000256" key="2">
    <source>
        <dbReference type="ARBA" id="ARBA00022729"/>
    </source>
</evidence>
<dbReference type="InterPro" id="IPR001611">
    <property type="entry name" value="Leu-rich_rpt"/>
</dbReference>
<dbReference type="InterPro" id="IPR003591">
    <property type="entry name" value="Leu-rich_rpt_typical-subtyp"/>
</dbReference>
<dbReference type="InterPro" id="IPR032675">
    <property type="entry name" value="LRR_dom_sf"/>
</dbReference>
<keyword evidence="3" id="KW-0677">Repeat</keyword>
<accession>A0A8S3QRH2</accession>
<dbReference type="EMBL" id="CAJPWZ010000720">
    <property type="protein sequence ID" value="CAG2199236.1"/>
    <property type="molecule type" value="Genomic_DNA"/>
</dbReference>
<proteinExistence type="predicted"/>
<evidence type="ECO:0000313" key="6">
    <source>
        <dbReference type="Proteomes" id="UP000683360"/>
    </source>
</evidence>
<gene>
    <name evidence="5" type="ORF">MEDL_13999</name>
</gene>
<dbReference type="PANTHER" id="PTHR24373">
    <property type="entry name" value="SLIT RELATED LEUCINE-RICH REPEAT NEURONAL PROTEIN"/>
    <property type="match status" value="1"/>
</dbReference>
<dbReference type="InterPro" id="IPR026906">
    <property type="entry name" value="LRR_5"/>
</dbReference>
<protein>
    <submittedName>
        <fullName evidence="5">Uncharacterized protein</fullName>
    </submittedName>
</protein>
<keyword evidence="2 4" id="KW-0732">Signal</keyword>
<evidence type="ECO:0000256" key="4">
    <source>
        <dbReference type="SAM" id="SignalP"/>
    </source>
</evidence>
<dbReference type="Proteomes" id="UP000683360">
    <property type="component" value="Unassembled WGS sequence"/>
</dbReference>
<dbReference type="OrthoDB" id="6137954at2759"/>
<dbReference type="SUPFAM" id="SSF52058">
    <property type="entry name" value="L domain-like"/>
    <property type="match status" value="3"/>
</dbReference>
<evidence type="ECO:0000313" key="5">
    <source>
        <dbReference type="EMBL" id="CAG2199236.1"/>
    </source>
</evidence>
<dbReference type="GO" id="GO:0031012">
    <property type="term" value="C:extracellular matrix"/>
    <property type="evidence" value="ECO:0007669"/>
    <property type="project" value="TreeGrafter"/>
</dbReference>
<dbReference type="Gene3D" id="3.80.10.10">
    <property type="entry name" value="Ribonuclease Inhibitor"/>
    <property type="match status" value="7"/>
</dbReference>
<organism evidence="5 6">
    <name type="scientific">Mytilus edulis</name>
    <name type="common">Blue mussel</name>
    <dbReference type="NCBI Taxonomy" id="6550"/>
    <lineage>
        <taxon>Eukaryota</taxon>
        <taxon>Metazoa</taxon>
        <taxon>Spiralia</taxon>
        <taxon>Lophotrochozoa</taxon>
        <taxon>Mollusca</taxon>
        <taxon>Bivalvia</taxon>
        <taxon>Autobranchia</taxon>
        <taxon>Pteriomorphia</taxon>
        <taxon>Mytilida</taxon>
        <taxon>Mytiloidea</taxon>
        <taxon>Mytilidae</taxon>
        <taxon>Mytilinae</taxon>
        <taxon>Mytilus</taxon>
    </lineage>
</organism>
<dbReference type="SMART" id="SM00365">
    <property type="entry name" value="LRR_SD22"/>
    <property type="match status" value="7"/>
</dbReference>
<reference evidence="5" key="1">
    <citation type="submission" date="2021-03" db="EMBL/GenBank/DDBJ databases">
        <authorList>
            <person name="Bekaert M."/>
        </authorList>
    </citation>
    <scope>NUCLEOTIDE SEQUENCE</scope>
</reference>
<sequence>MYRLALCLLFCPPLVNSLWTAHNYWNTRYSPQGISYNSDDSENGMWSDDGSPYLPGSSWGKSCSGCTCQYKQSSLEKLGTCTDSTSVIGLTIPDNVTAETFPVTATSINFLGCTFTLISEDAFSNITGLTTLNLIDNSITLDSKYKGTLPDTIEYLALTNNKIYWLPSGFINGSNLRLVSLGGNEFVNFPAASLGEIPNIMYFGIESNQLIQISSNHLLPLNTSTFVHLELHGNSISQIPRGVFEDLKELIHLDLHHNKLEKLTSESFIDLEKLIEFRLHSQSPAMTTIMFDSMINIGKALKYLFISQNGLTHLPHQVFMEANFTELIELTHRTVSFYGSQLYRTHRTVSFCGSQLYRTHRTVSFYGSQIYRTHRTVSFCGSQLYRTHRTVSFYGSQLYRTHRTVSFYGCQLYRTHRTVSFYGSQLYRTHRTVSFYGSQLYRTHRTVSFYGGQLYRTHRTVSFVEANFTELIELAWESGYGIKLRPTYLRKKNQLVAFSTTPNIVKLYLHNNLIEMVNNTDFCELQVLQLLNLRGNRLNETHIQEDGFKCLPVLNYLNLGSNHNMQYVPVALTTHERLPSIQTLFLDSNMISVLPSETFTNVSTLVSLYLYNNRIVAVEDGAFPYEVNTIYMSNNDFRFIHEHQFSYLSELRSLDLSNNAIDYIPDDAFINATSLAYLQLSSNKITHIKKIYFENCPLTSGLYLSNNEIGWIEDGSLNHVTSSGTFDFSSNRLYKLPMNGTFHDLSLSSYNGLRLENNRISVIRPDTFKDVSCYRLYLQNNRISRIESGAFKDVTASRYFNLDNNKIRVIESNAFNTVSAGASYYYGTFSFTGNLLGEIQSYAFNGSTSNDFQMQNLNLGIIPSYAFTDFTCRRAYLQSSAITDIKKHAFYNFRANDYFYLNSNQLTTISSSIFGGTSYVEYLQMFSNGLTSITSDGFRNVDVDYIYLQNNGLTVYPIALNEITPIQIHLYSNEISIIPKGSFNSQTRLQRLYMYNNNITQISAGLLTPATNLQIIDFHVNQIQYIEEGSFNGLSSLQTLDLGQNVIPYFPSVILPAITTLDLADNRIEALGGLNLGGSTSVNLDNNFLGCECSTVESLYNVKDGLSANTMCYSPTALQGVLFASSQSSSPDHFTKKEVALFQCSGENIVGTAVSSTNITITWDRPSFIYSLVNASNDETETAEKSPNSIETW</sequence>
<feature type="chain" id="PRO_5035866797" evidence="4">
    <location>
        <begin position="18"/>
        <end position="1193"/>
    </location>
</feature>
<dbReference type="InterPro" id="IPR050328">
    <property type="entry name" value="Dev_Immune_Receptor"/>
</dbReference>
<evidence type="ECO:0000256" key="1">
    <source>
        <dbReference type="ARBA" id="ARBA00022614"/>
    </source>
</evidence>